<accession>W6MWH6</accession>
<keyword evidence="2" id="KW-0732">Signal</keyword>
<reference evidence="3" key="2">
    <citation type="submission" date="2014-02" db="EMBL/GenBank/DDBJ databases">
        <title>Complete DNA sequence of /Kuraishia capsulata/ illustrates novel genomic features among budding yeasts (/Saccharomycotina/).</title>
        <authorList>
            <person name="Morales L."/>
            <person name="Noel B."/>
            <person name="Porcel B."/>
            <person name="Marcet-Houben M."/>
            <person name="Hullo M-F."/>
            <person name="Sacerdot C."/>
            <person name="Tekaia F."/>
            <person name="Leh-Louis V."/>
            <person name="Despons L."/>
            <person name="Khanna V."/>
            <person name="Aury J-M."/>
            <person name="Barbe V."/>
            <person name="Couloux A."/>
            <person name="Labadie K."/>
            <person name="Pelletier E."/>
            <person name="Souciet J-L."/>
            <person name="Boekhout T."/>
            <person name="Gabaldon T."/>
            <person name="Wincker P."/>
            <person name="Dujon B."/>
        </authorList>
    </citation>
    <scope>NUCLEOTIDE SEQUENCE</scope>
    <source>
        <strain evidence="3">CBS 1993</strain>
    </source>
</reference>
<dbReference type="HOGENOM" id="CLU_1049954_0_0_1"/>
<evidence type="ECO:0000256" key="1">
    <source>
        <dbReference type="SAM" id="MobiDB-lite"/>
    </source>
</evidence>
<dbReference type="AlphaFoldDB" id="W6MWH6"/>
<sequence length="265" mass="29589">MLPVHAALILITCLITACAADDDDNEGGHGLVAFINCLTEGNVTDNLYLVKPIDTNLQLCHYVGEFNESDGYENYYAVLFFMNMCWIRHLPHSSFSVERVRDLRELPEEAHHVHYYSTEELLSARLDRGGQTFDILPFNFPFTDEESISFSDEENEISGDEAPEASGDEAIEAPGDGEIESSGYESSGPRDFNITDFLLSHNYHLLTSDEESETFSDEEIENSGDEDIENSPETQSPPSASAMPQNSEGTLTNQNVKDCDVEFYV</sequence>
<feature type="region of interest" description="Disordered" evidence="1">
    <location>
        <begin position="209"/>
        <end position="259"/>
    </location>
</feature>
<evidence type="ECO:0000313" key="4">
    <source>
        <dbReference type="Proteomes" id="UP000019384"/>
    </source>
</evidence>
<feature type="compositionally biased region" description="Polar residues" evidence="1">
    <location>
        <begin position="231"/>
        <end position="256"/>
    </location>
</feature>
<feature type="chain" id="PRO_5004878902" description="Protein LOT5" evidence="2">
    <location>
        <begin position="21"/>
        <end position="265"/>
    </location>
</feature>
<evidence type="ECO:0000313" key="3">
    <source>
        <dbReference type="EMBL" id="CDK27460.1"/>
    </source>
</evidence>
<evidence type="ECO:0000256" key="2">
    <source>
        <dbReference type="SAM" id="SignalP"/>
    </source>
</evidence>
<proteinExistence type="predicted"/>
<feature type="compositionally biased region" description="Acidic residues" evidence="1">
    <location>
        <begin position="209"/>
        <end position="230"/>
    </location>
</feature>
<dbReference type="EMBL" id="HG793128">
    <property type="protein sequence ID" value="CDK27460.1"/>
    <property type="molecule type" value="Genomic_DNA"/>
</dbReference>
<organism evidence="3 4">
    <name type="scientific">Kuraishia capsulata CBS 1993</name>
    <dbReference type="NCBI Taxonomy" id="1382522"/>
    <lineage>
        <taxon>Eukaryota</taxon>
        <taxon>Fungi</taxon>
        <taxon>Dikarya</taxon>
        <taxon>Ascomycota</taxon>
        <taxon>Saccharomycotina</taxon>
        <taxon>Pichiomycetes</taxon>
        <taxon>Pichiales</taxon>
        <taxon>Pichiaceae</taxon>
        <taxon>Kuraishia</taxon>
    </lineage>
</organism>
<feature type="compositionally biased region" description="Acidic residues" evidence="1">
    <location>
        <begin position="149"/>
        <end position="179"/>
    </location>
</feature>
<dbReference type="Proteomes" id="UP000019384">
    <property type="component" value="Unassembled WGS sequence"/>
</dbReference>
<reference evidence="3" key="1">
    <citation type="submission" date="2013-12" db="EMBL/GenBank/DDBJ databases">
        <authorList>
            <person name="Genoscope - CEA"/>
        </authorList>
    </citation>
    <scope>NUCLEOTIDE SEQUENCE</scope>
    <source>
        <strain evidence="3">CBS 1993</strain>
    </source>
</reference>
<feature type="signal peptide" evidence="2">
    <location>
        <begin position="1"/>
        <end position="20"/>
    </location>
</feature>
<dbReference type="RefSeq" id="XP_022459454.1">
    <property type="nucleotide sequence ID" value="XM_022601853.1"/>
</dbReference>
<gene>
    <name evidence="3" type="ORF">KUCA_T00003438001</name>
</gene>
<keyword evidence="4" id="KW-1185">Reference proteome</keyword>
<protein>
    <recommendedName>
        <fullName evidence="5">Protein LOT5</fullName>
    </recommendedName>
</protein>
<feature type="region of interest" description="Disordered" evidence="1">
    <location>
        <begin position="149"/>
        <end position="188"/>
    </location>
</feature>
<name>W6MWH6_9ASCO</name>
<evidence type="ECO:0008006" key="5">
    <source>
        <dbReference type="Google" id="ProtNLM"/>
    </source>
</evidence>
<dbReference type="GeneID" id="34520842"/>